<evidence type="ECO:0000256" key="2">
    <source>
        <dbReference type="ARBA" id="ARBA00022679"/>
    </source>
</evidence>
<keyword evidence="4" id="KW-1185">Reference proteome</keyword>
<dbReference type="Gene3D" id="3.40.50.2000">
    <property type="entry name" value="Glycogen Phosphorylase B"/>
    <property type="match status" value="1"/>
</dbReference>
<organism evidence="3 4">
    <name type="scientific">Stylosanthes scabra</name>
    <dbReference type="NCBI Taxonomy" id="79078"/>
    <lineage>
        <taxon>Eukaryota</taxon>
        <taxon>Viridiplantae</taxon>
        <taxon>Streptophyta</taxon>
        <taxon>Embryophyta</taxon>
        <taxon>Tracheophyta</taxon>
        <taxon>Spermatophyta</taxon>
        <taxon>Magnoliopsida</taxon>
        <taxon>eudicotyledons</taxon>
        <taxon>Gunneridae</taxon>
        <taxon>Pentapetalae</taxon>
        <taxon>rosids</taxon>
        <taxon>fabids</taxon>
        <taxon>Fabales</taxon>
        <taxon>Fabaceae</taxon>
        <taxon>Papilionoideae</taxon>
        <taxon>50 kb inversion clade</taxon>
        <taxon>dalbergioids sensu lato</taxon>
        <taxon>Dalbergieae</taxon>
        <taxon>Pterocarpus clade</taxon>
        <taxon>Stylosanthes</taxon>
    </lineage>
</organism>
<dbReference type="PANTHER" id="PTHR48046:SF6">
    <property type="entry name" value="GLYCOSYLTRANSFERASE"/>
    <property type="match status" value="1"/>
</dbReference>
<comment type="caution">
    <text evidence="3">The sequence shown here is derived from an EMBL/GenBank/DDBJ whole genome shotgun (WGS) entry which is preliminary data.</text>
</comment>
<evidence type="ECO:0000313" key="4">
    <source>
        <dbReference type="Proteomes" id="UP001341840"/>
    </source>
</evidence>
<accession>A0ABU6R6A9</accession>
<evidence type="ECO:0000256" key="1">
    <source>
        <dbReference type="ARBA" id="ARBA00022676"/>
    </source>
</evidence>
<dbReference type="SUPFAM" id="SSF53756">
    <property type="entry name" value="UDP-Glycosyltransferase/glycogen phosphorylase"/>
    <property type="match status" value="1"/>
</dbReference>
<keyword evidence="2" id="KW-0808">Transferase</keyword>
<gene>
    <name evidence="3" type="ORF">PIB30_009601</name>
</gene>
<name>A0ABU6R6A9_9FABA</name>
<dbReference type="EMBL" id="JASCZI010030230">
    <property type="protein sequence ID" value="MED6119202.1"/>
    <property type="molecule type" value="Genomic_DNA"/>
</dbReference>
<protein>
    <submittedName>
        <fullName evidence="3">Uncharacterized protein</fullName>
    </submittedName>
</protein>
<reference evidence="3 4" key="1">
    <citation type="journal article" date="2023" name="Plants (Basel)">
        <title>Bridging the Gap: Combining Genomics and Transcriptomics Approaches to Understand Stylosanthes scabra, an Orphan Legume from the Brazilian Caatinga.</title>
        <authorList>
            <person name="Ferreira-Neto J.R.C."/>
            <person name="da Silva M.D."/>
            <person name="Binneck E."/>
            <person name="de Melo N.F."/>
            <person name="da Silva R.H."/>
            <person name="de Melo A.L.T.M."/>
            <person name="Pandolfi V."/>
            <person name="Bustamante F.O."/>
            <person name="Brasileiro-Vidal A.C."/>
            <person name="Benko-Iseppon A.M."/>
        </authorList>
    </citation>
    <scope>NUCLEOTIDE SEQUENCE [LARGE SCALE GENOMIC DNA]</scope>
    <source>
        <tissue evidence="3">Leaves</tissue>
    </source>
</reference>
<dbReference type="CDD" id="cd03784">
    <property type="entry name" value="GT1_Gtf-like"/>
    <property type="match status" value="1"/>
</dbReference>
<sequence length="133" mass="14776">MGLVVPYWAPQAQVLAHESIEGFLTHCGWSSILESIVNGVLMIAWPLHAEQKMNAVLITEGVKVATRVAKIGENGLVKNEEISRVVKRLMESEEGKKFRRRVKELKDAAIKALGDNGSSTKQLSELVVRWKTP</sequence>
<keyword evidence="1" id="KW-0328">Glycosyltransferase</keyword>
<dbReference type="Proteomes" id="UP001341840">
    <property type="component" value="Unassembled WGS sequence"/>
</dbReference>
<evidence type="ECO:0000313" key="3">
    <source>
        <dbReference type="EMBL" id="MED6119202.1"/>
    </source>
</evidence>
<proteinExistence type="predicted"/>
<dbReference type="Pfam" id="PF00201">
    <property type="entry name" value="UDPGT"/>
    <property type="match status" value="1"/>
</dbReference>
<dbReference type="InterPro" id="IPR002213">
    <property type="entry name" value="UDP_glucos_trans"/>
</dbReference>
<dbReference type="PANTHER" id="PTHR48046">
    <property type="entry name" value="UDP-GLYCOSYLTRANSFERASE 72E1"/>
    <property type="match status" value="1"/>
</dbReference>